<sequence length="176" mass="19174">MATENGMVPDLEGPEGCYLIFEPSSGGRLMLYYSKGDIPTNAIGFWCPGAGRSIQGFKFKQAGGRSELIKGIAGGDQNRRKYYSGWVQFIKLAKQFNGYVIKFPNSDQGVEVDVIGYKTKEEKAYELDLDAGLIEVGVFDAIAVVPKHNPTFHGVHTIVKTNFIEMGQLAGAASTL</sequence>
<organism evidence="2 3">
    <name type="scientific">Nitzschia inconspicua</name>
    <dbReference type="NCBI Taxonomy" id="303405"/>
    <lineage>
        <taxon>Eukaryota</taxon>
        <taxon>Sar</taxon>
        <taxon>Stramenopiles</taxon>
        <taxon>Ochrophyta</taxon>
        <taxon>Bacillariophyta</taxon>
        <taxon>Bacillariophyceae</taxon>
        <taxon>Bacillariophycidae</taxon>
        <taxon>Bacillariales</taxon>
        <taxon>Bacillariaceae</taxon>
        <taxon>Nitzschia</taxon>
    </lineage>
</organism>
<dbReference type="Proteomes" id="UP000693970">
    <property type="component" value="Unassembled WGS sequence"/>
</dbReference>
<dbReference type="EMBL" id="JAGRRH010000007">
    <property type="protein sequence ID" value="KAG7367300.1"/>
    <property type="molecule type" value="Genomic_DNA"/>
</dbReference>
<dbReference type="AlphaFoldDB" id="A0A9K3Q1Q4"/>
<feature type="domain" description="Immune mapped protein 2 N-terminal" evidence="1">
    <location>
        <begin position="15"/>
        <end position="101"/>
    </location>
</feature>
<dbReference type="InterPro" id="IPR040955">
    <property type="entry name" value="IMP2_N"/>
</dbReference>
<name>A0A9K3Q1Q4_9STRA</name>
<evidence type="ECO:0000313" key="2">
    <source>
        <dbReference type="EMBL" id="KAG7367300.1"/>
    </source>
</evidence>
<evidence type="ECO:0000313" key="3">
    <source>
        <dbReference type="Proteomes" id="UP000693970"/>
    </source>
</evidence>
<comment type="caution">
    <text evidence="2">The sequence shown here is derived from an EMBL/GenBank/DDBJ whole genome shotgun (WGS) entry which is preliminary data.</text>
</comment>
<keyword evidence="3" id="KW-1185">Reference proteome</keyword>
<reference evidence="2" key="1">
    <citation type="journal article" date="2021" name="Sci. Rep.">
        <title>Diploid genomic architecture of Nitzschia inconspicua, an elite biomass production diatom.</title>
        <authorList>
            <person name="Oliver A."/>
            <person name="Podell S."/>
            <person name="Pinowska A."/>
            <person name="Traller J.C."/>
            <person name="Smith S.R."/>
            <person name="McClure R."/>
            <person name="Beliaev A."/>
            <person name="Bohutskyi P."/>
            <person name="Hill E.A."/>
            <person name="Rabines A."/>
            <person name="Zheng H."/>
            <person name="Allen L.Z."/>
            <person name="Kuo A."/>
            <person name="Grigoriev I.V."/>
            <person name="Allen A.E."/>
            <person name="Hazlebeck D."/>
            <person name="Allen E.E."/>
        </authorList>
    </citation>
    <scope>NUCLEOTIDE SEQUENCE</scope>
    <source>
        <strain evidence="2">Hildebrandi</strain>
    </source>
</reference>
<proteinExistence type="predicted"/>
<gene>
    <name evidence="2" type="ORF">IV203_029971</name>
</gene>
<dbReference type="OrthoDB" id="329578at2759"/>
<protein>
    <recommendedName>
        <fullName evidence="1">Immune mapped protein 2 N-terminal domain-containing protein</fullName>
    </recommendedName>
</protein>
<reference evidence="2" key="2">
    <citation type="submission" date="2021-04" db="EMBL/GenBank/DDBJ databases">
        <authorList>
            <person name="Podell S."/>
        </authorList>
    </citation>
    <scope>NUCLEOTIDE SEQUENCE</scope>
    <source>
        <strain evidence="2">Hildebrandi</strain>
    </source>
</reference>
<accession>A0A9K3Q1Q4</accession>
<evidence type="ECO:0000259" key="1">
    <source>
        <dbReference type="Pfam" id="PF18590"/>
    </source>
</evidence>
<dbReference type="Pfam" id="PF18590">
    <property type="entry name" value="IMP2_N"/>
    <property type="match status" value="1"/>
</dbReference>